<name>A0A507ZT61_9GAMM</name>
<protein>
    <submittedName>
        <fullName evidence="2">Polyketide cyclase</fullName>
    </submittedName>
</protein>
<dbReference type="InterPro" id="IPR023393">
    <property type="entry name" value="START-like_dom_sf"/>
</dbReference>
<feature type="region of interest" description="Disordered" evidence="1">
    <location>
        <begin position="116"/>
        <end position="140"/>
    </location>
</feature>
<comment type="caution">
    <text evidence="2">The sequence shown here is derived from an EMBL/GenBank/DDBJ whole genome shotgun (WGS) entry which is preliminary data.</text>
</comment>
<dbReference type="Gene3D" id="3.20.80.10">
    <property type="entry name" value="Regulatory factor, effector binding domain"/>
    <property type="match status" value="1"/>
</dbReference>
<dbReference type="InterPro" id="IPR011256">
    <property type="entry name" value="Reg_factor_effector_dom_sf"/>
</dbReference>
<feature type="region of interest" description="Disordered" evidence="1">
    <location>
        <begin position="279"/>
        <end position="300"/>
    </location>
</feature>
<dbReference type="Proteomes" id="UP000318212">
    <property type="component" value="Unassembled WGS sequence"/>
</dbReference>
<dbReference type="OrthoDB" id="5293446at2"/>
<accession>A0A507ZT61</accession>
<proteinExistence type="predicted"/>
<evidence type="ECO:0000256" key="1">
    <source>
        <dbReference type="SAM" id="MobiDB-lite"/>
    </source>
</evidence>
<keyword evidence="3" id="KW-1185">Reference proteome</keyword>
<feature type="compositionally biased region" description="Polar residues" evidence="1">
    <location>
        <begin position="128"/>
        <end position="140"/>
    </location>
</feature>
<dbReference type="Gene3D" id="3.30.530.20">
    <property type="match status" value="1"/>
</dbReference>
<dbReference type="EMBL" id="VICE01000133">
    <property type="protein sequence ID" value="TQD40976.1"/>
    <property type="molecule type" value="Genomic_DNA"/>
</dbReference>
<evidence type="ECO:0000313" key="2">
    <source>
        <dbReference type="EMBL" id="TQD40976.1"/>
    </source>
</evidence>
<dbReference type="AlphaFoldDB" id="A0A507ZT61"/>
<organism evidence="2 3">
    <name type="scientific">Marilutibacter aestuarii</name>
    <dbReference type="NCBI Taxonomy" id="1706195"/>
    <lineage>
        <taxon>Bacteria</taxon>
        <taxon>Pseudomonadati</taxon>
        <taxon>Pseudomonadota</taxon>
        <taxon>Gammaproteobacteria</taxon>
        <taxon>Lysobacterales</taxon>
        <taxon>Lysobacteraceae</taxon>
        <taxon>Marilutibacter</taxon>
    </lineage>
</organism>
<evidence type="ECO:0000313" key="3">
    <source>
        <dbReference type="Proteomes" id="UP000318212"/>
    </source>
</evidence>
<reference evidence="2 3" key="1">
    <citation type="submission" date="2019-06" db="EMBL/GenBank/DDBJ databases">
        <title>Lysobacter alkalisoli sp. nov. isolated from saline soil.</title>
        <authorList>
            <person name="Sun J.-Q."/>
            <person name="Xu L."/>
        </authorList>
    </citation>
    <scope>NUCLEOTIDE SEQUENCE [LARGE SCALE GENOMIC DNA]</scope>
    <source>
        <strain evidence="2 3">JCM 31130</strain>
    </source>
</reference>
<dbReference type="RefSeq" id="WP_141519432.1">
    <property type="nucleotide sequence ID" value="NZ_VICE01000133.1"/>
</dbReference>
<gene>
    <name evidence="2" type="ORF">FKV25_14130</name>
</gene>
<dbReference type="SUPFAM" id="SSF55961">
    <property type="entry name" value="Bet v1-like"/>
    <property type="match status" value="1"/>
</dbReference>
<sequence length="395" mass="43448">MTRLIEILISLAIVAALFLTLGVLLPDRRHLEESVETNRKLTIVYDTINSLRRFDDWNALVLHDPAVKLELSGPESGVGARLDYTSEVEEIGSGSWEITGNEPLKSVSYALTSNPKGNNPFRGRGENQRSTFTLTPTGRSGRNTMINQSYDVDYGWDLLGRYSGMYVASNFGQDMKLSLSRLTNMLSTVPNIDYTEFGQDDASKAPRTDDRPAENLLVVTAAVPRENEAVAKQMKANLEWIRKVMDANNLVAAGPLRIVTNEFGSESYSFDTVMPVRKKGGADTAANEAEDEAGEGEDAKPVAVAKPTTDAPKLEGIKVEGENNPVEVVYSPAGKVVAVPFTGHMANLSKVRDALRAWALTRGYETVDRPYEDWNNGVDKAFTEEGDFVVYWGVK</sequence>